<proteinExistence type="predicted"/>
<name>A0A645GG08_9ZZZZ</name>
<evidence type="ECO:0000313" key="1">
    <source>
        <dbReference type="EMBL" id="MPN25881.1"/>
    </source>
</evidence>
<dbReference type="EMBL" id="VSSQ01075223">
    <property type="protein sequence ID" value="MPN25881.1"/>
    <property type="molecule type" value="Genomic_DNA"/>
</dbReference>
<reference evidence="1" key="1">
    <citation type="submission" date="2019-08" db="EMBL/GenBank/DDBJ databases">
        <authorList>
            <person name="Kucharzyk K."/>
            <person name="Murdoch R.W."/>
            <person name="Higgins S."/>
            <person name="Loffler F."/>
        </authorList>
    </citation>
    <scope>NUCLEOTIDE SEQUENCE</scope>
</reference>
<protein>
    <submittedName>
        <fullName evidence="1">Uncharacterized protein</fullName>
    </submittedName>
</protein>
<accession>A0A645GG08</accession>
<sequence length="102" mass="11157">MMIFFAFVSGDFFIISGGGNTGVCKFDSCHIIIFAFKRVTDTNGRNIIVIFPVDKNAAAYGNHSTADAVVFEKNFSCFITGNTFSDTAEIKNLSRFYGDSIA</sequence>
<comment type="caution">
    <text evidence="1">The sequence shown here is derived from an EMBL/GenBank/DDBJ whole genome shotgun (WGS) entry which is preliminary data.</text>
</comment>
<dbReference type="AlphaFoldDB" id="A0A645GG08"/>
<gene>
    <name evidence="1" type="ORF">SDC9_173299</name>
</gene>
<organism evidence="1">
    <name type="scientific">bioreactor metagenome</name>
    <dbReference type="NCBI Taxonomy" id="1076179"/>
    <lineage>
        <taxon>unclassified sequences</taxon>
        <taxon>metagenomes</taxon>
        <taxon>ecological metagenomes</taxon>
    </lineage>
</organism>